<dbReference type="AlphaFoldDB" id="A0A0R1MU42"/>
<accession>A0A0R1MU42</accession>
<dbReference type="PATRIC" id="fig|1423792.3.peg.1685"/>
<dbReference type="InterPro" id="IPR051531">
    <property type="entry name" value="N-acetyltransferase"/>
</dbReference>
<dbReference type="Gene3D" id="3.40.630.30">
    <property type="match status" value="1"/>
</dbReference>
<dbReference type="GO" id="GO:0016747">
    <property type="term" value="F:acyltransferase activity, transferring groups other than amino-acyl groups"/>
    <property type="evidence" value="ECO:0007669"/>
    <property type="project" value="InterPro"/>
</dbReference>
<dbReference type="SUPFAM" id="SSF55729">
    <property type="entry name" value="Acyl-CoA N-acyltransferases (Nat)"/>
    <property type="match status" value="1"/>
</dbReference>
<dbReference type="PANTHER" id="PTHR43792">
    <property type="entry name" value="GNAT FAMILY, PUTATIVE (AFU_ORTHOLOGUE AFUA_3G00765)-RELATED-RELATED"/>
    <property type="match status" value="1"/>
</dbReference>
<organism evidence="2 3">
    <name type="scientific">Schleiferilactobacillus perolens DSM 12744</name>
    <dbReference type="NCBI Taxonomy" id="1423792"/>
    <lineage>
        <taxon>Bacteria</taxon>
        <taxon>Bacillati</taxon>
        <taxon>Bacillota</taxon>
        <taxon>Bacilli</taxon>
        <taxon>Lactobacillales</taxon>
        <taxon>Lactobacillaceae</taxon>
        <taxon>Schleiferilactobacillus</taxon>
    </lineage>
</organism>
<keyword evidence="3" id="KW-1185">Reference proteome</keyword>
<dbReference type="Proteomes" id="UP000051330">
    <property type="component" value="Unassembled WGS sequence"/>
</dbReference>
<proteinExistence type="predicted"/>
<protein>
    <submittedName>
        <fullName evidence="2">Acetyltransferase</fullName>
    </submittedName>
</protein>
<reference evidence="2 3" key="1">
    <citation type="journal article" date="2015" name="Genome Announc.">
        <title>Expanding the biotechnology potential of lactobacilli through comparative genomics of 213 strains and associated genera.</title>
        <authorList>
            <person name="Sun Z."/>
            <person name="Harris H.M."/>
            <person name="McCann A."/>
            <person name="Guo C."/>
            <person name="Argimon S."/>
            <person name="Zhang W."/>
            <person name="Yang X."/>
            <person name="Jeffery I.B."/>
            <person name="Cooney J.C."/>
            <person name="Kagawa T.F."/>
            <person name="Liu W."/>
            <person name="Song Y."/>
            <person name="Salvetti E."/>
            <person name="Wrobel A."/>
            <person name="Rasinkangas P."/>
            <person name="Parkhill J."/>
            <person name="Rea M.C."/>
            <person name="O'Sullivan O."/>
            <person name="Ritari J."/>
            <person name="Douillard F.P."/>
            <person name="Paul Ross R."/>
            <person name="Yang R."/>
            <person name="Briner A.E."/>
            <person name="Felis G.E."/>
            <person name="de Vos W.M."/>
            <person name="Barrangou R."/>
            <person name="Klaenhammer T.R."/>
            <person name="Caufield P.W."/>
            <person name="Cui Y."/>
            <person name="Zhang H."/>
            <person name="O'Toole P.W."/>
        </authorList>
    </citation>
    <scope>NUCLEOTIDE SEQUENCE [LARGE SCALE GENOMIC DNA]</scope>
    <source>
        <strain evidence="2 3">DSM 12744</strain>
    </source>
</reference>
<sequence length="194" mass="22056">MLFLINIGTQPIHTERLLLRRFTVADASAAYHNWQNDPVVTRYLTWPAYTSLAPAKTRMALTAASYRQPDVYQWAMQLTDPAATLIGNISVVSHDDDLQTMAIGYVMGQTWWGHGYMPEALRAVIDYLFSGTDVNRIEARHDTHNPNSGKVMHKAGMQFEGVLRQRGLNNTGLCDEAFYAILRSDWTEKHRQND</sequence>
<dbReference type="InterPro" id="IPR000182">
    <property type="entry name" value="GNAT_dom"/>
</dbReference>
<dbReference type="EMBL" id="AZEC01000025">
    <property type="protein sequence ID" value="KRL08394.1"/>
    <property type="molecule type" value="Genomic_DNA"/>
</dbReference>
<dbReference type="STRING" id="1423792.FD09_GL001661"/>
<evidence type="ECO:0000313" key="3">
    <source>
        <dbReference type="Proteomes" id="UP000051330"/>
    </source>
</evidence>
<dbReference type="PANTHER" id="PTHR43792:SF1">
    <property type="entry name" value="N-ACETYLTRANSFERASE DOMAIN-CONTAINING PROTEIN"/>
    <property type="match status" value="1"/>
</dbReference>
<feature type="domain" description="N-acetyltransferase" evidence="1">
    <location>
        <begin position="16"/>
        <end position="158"/>
    </location>
</feature>
<name>A0A0R1MU42_9LACO</name>
<dbReference type="Pfam" id="PF13302">
    <property type="entry name" value="Acetyltransf_3"/>
    <property type="match status" value="1"/>
</dbReference>
<evidence type="ECO:0000259" key="1">
    <source>
        <dbReference type="Pfam" id="PF13302"/>
    </source>
</evidence>
<gene>
    <name evidence="2" type="ORF">FD09_GL001661</name>
</gene>
<keyword evidence="2" id="KW-0808">Transferase</keyword>
<evidence type="ECO:0000313" key="2">
    <source>
        <dbReference type="EMBL" id="KRL08394.1"/>
    </source>
</evidence>
<comment type="caution">
    <text evidence="2">The sequence shown here is derived from an EMBL/GenBank/DDBJ whole genome shotgun (WGS) entry which is preliminary data.</text>
</comment>
<dbReference type="InterPro" id="IPR016181">
    <property type="entry name" value="Acyl_CoA_acyltransferase"/>
</dbReference>